<reference evidence="3" key="1">
    <citation type="submission" date="2014-04" db="EMBL/GenBank/DDBJ databases">
        <title>Evolutionary Origins and Diversification of the Mycorrhizal Mutualists.</title>
        <authorList>
            <consortium name="DOE Joint Genome Institute"/>
            <consortium name="Mycorrhizal Genomics Consortium"/>
            <person name="Kohler A."/>
            <person name="Kuo A."/>
            <person name="Nagy L.G."/>
            <person name="Floudas D."/>
            <person name="Copeland A."/>
            <person name="Barry K.W."/>
            <person name="Cichocki N."/>
            <person name="Veneault-Fourrey C."/>
            <person name="LaButti K."/>
            <person name="Lindquist E.A."/>
            <person name="Lipzen A."/>
            <person name="Lundell T."/>
            <person name="Morin E."/>
            <person name="Murat C."/>
            <person name="Riley R."/>
            <person name="Ohm R."/>
            <person name="Sun H."/>
            <person name="Tunlid A."/>
            <person name="Henrissat B."/>
            <person name="Grigoriev I.V."/>
            <person name="Hibbett D.S."/>
            <person name="Martin F."/>
        </authorList>
    </citation>
    <scope>NUCLEOTIDE SEQUENCE [LARGE SCALE GENOMIC DNA]</scope>
    <source>
        <strain evidence="3">FD-334 SS-4</strain>
    </source>
</reference>
<evidence type="ECO:0000313" key="2">
    <source>
        <dbReference type="EMBL" id="KJA14519.1"/>
    </source>
</evidence>
<accession>A0A0D2N5R5</accession>
<evidence type="ECO:0000256" key="1">
    <source>
        <dbReference type="SAM" id="Phobius"/>
    </source>
</evidence>
<protein>
    <submittedName>
        <fullName evidence="2">Uncharacterized protein</fullName>
    </submittedName>
</protein>
<proteinExistence type="predicted"/>
<keyword evidence="1" id="KW-1133">Transmembrane helix</keyword>
<feature type="transmembrane region" description="Helical" evidence="1">
    <location>
        <begin position="12"/>
        <end position="30"/>
    </location>
</feature>
<keyword evidence="1" id="KW-0472">Membrane</keyword>
<keyword evidence="3" id="KW-1185">Reference proteome</keyword>
<dbReference type="AlphaFoldDB" id="A0A0D2N5R5"/>
<evidence type="ECO:0000313" key="3">
    <source>
        <dbReference type="Proteomes" id="UP000054270"/>
    </source>
</evidence>
<dbReference type="EMBL" id="KN817676">
    <property type="protein sequence ID" value="KJA14519.1"/>
    <property type="molecule type" value="Genomic_DNA"/>
</dbReference>
<organism evidence="2 3">
    <name type="scientific">Hypholoma sublateritium (strain FD-334 SS-4)</name>
    <dbReference type="NCBI Taxonomy" id="945553"/>
    <lineage>
        <taxon>Eukaryota</taxon>
        <taxon>Fungi</taxon>
        <taxon>Dikarya</taxon>
        <taxon>Basidiomycota</taxon>
        <taxon>Agaricomycotina</taxon>
        <taxon>Agaricomycetes</taxon>
        <taxon>Agaricomycetidae</taxon>
        <taxon>Agaricales</taxon>
        <taxon>Agaricineae</taxon>
        <taxon>Strophariaceae</taxon>
        <taxon>Hypholoma</taxon>
    </lineage>
</organism>
<sequence length="110" mass="12518">MSTYSSGEPVKVLYLCLISFDAVGLSTLLARYRIVLIATLSRSLLSPESYWQLATLCKIILSISQFGRKAKPYANMEKDTPQFDNLDVTDCIWRNYVQDLVTSLEYIPIE</sequence>
<name>A0A0D2N5R5_HYPSF</name>
<keyword evidence="1" id="KW-0812">Transmembrane</keyword>
<dbReference type="Proteomes" id="UP000054270">
    <property type="component" value="Unassembled WGS sequence"/>
</dbReference>
<gene>
    <name evidence="2" type="ORF">HYPSUDRAFT_49069</name>
</gene>